<evidence type="ECO:0000256" key="1">
    <source>
        <dbReference type="SAM" id="MobiDB-lite"/>
    </source>
</evidence>
<evidence type="ECO:0000313" key="4">
    <source>
        <dbReference type="Proteomes" id="UP000652761"/>
    </source>
</evidence>
<organism evidence="3 4">
    <name type="scientific">Colocasia esculenta</name>
    <name type="common">Wild taro</name>
    <name type="synonym">Arum esculentum</name>
    <dbReference type="NCBI Taxonomy" id="4460"/>
    <lineage>
        <taxon>Eukaryota</taxon>
        <taxon>Viridiplantae</taxon>
        <taxon>Streptophyta</taxon>
        <taxon>Embryophyta</taxon>
        <taxon>Tracheophyta</taxon>
        <taxon>Spermatophyta</taxon>
        <taxon>Magnoliopsida</taxon>
        <taxon>Liliopsida</taxon>
        <taxon>Araceae</taxon>
        <taxon>Aroideae</taxon>
        <taxon>Colocasieae</taxon>
        <taxon>Colocasia</taxon>
    </lineage>
</organism>
<sequence>MGHDMKDVLHVRLIELASAEDHPAVHVQEVVAEEIRRDGPRSSGSPSPPILPSPGRPWWTPLMSGSLGPGPRPPLPLCREEAAQKQRRQLGEAPLWPLQVPGPRLSPRSNSQFLQIFVQIIAENPETVSETRISNVYSSGMVAWEVVTGEAAYSSYSPAQMAVNISSFSGWPGRGRWWVADSRVLHRRV</sequence>
<dbReference type="EMBL" id="NMUH01008131">
    <property type="protein sequence ID" value="MQM18351.1"/>
    <property type="molecule type" value="Genomic_DNA"/>
</dbReference>
<protein>
    <recommendedName>
        <fullName evidence="2">DUF7377 domain-containing protein</fullName>
    </recommendedName>
</protein>
<feature type="domain" description="DUF7377" evidence="2">
    <location>
        <begin position="2"/>
        <end position="35"/>
    </location>
</feature>
<keyword evidence="4" id="KW-1185">Reference proteome</keyword>
<evidence type="ECO:0000259" key="2">
    <source>
        <dbReference type="Pfam" id="PF24093"/>
    </source>
</evidence>
<feature type="compositionally biased region" description="Pro residues" evidence="1">
    <location>
        <begin position="46"/>
        <end position="55"/>
    </location>
</feature>
<evidence type="ECO:0000313" key="3">
    <source>
        <dbReference type="EMBL" id="MQM18351.1"/>
    </source>
</evidence>
<gene>
    <name evidence="3" type="ORF">Taro_051335</name>
</gene>
<name>A0A843XGJ2_COLES</name>
<proteinExistence type="predicted"/>
<dbReference type="OrthoDB" id="4062651at2759"/>
<dbReference type="InterPro" id="IPR055801">
    <property type="entry name" value="DUF7377"/>
</dbReference>
<accession>A0A843XGJ2</accession>
<dbReference type="AlphaFoldDB" id="A0A843XGJ2"/>
<dbReference type="Pfam" id="PF24093">
    <property type="entry name" value="DUF7377"/>
    <property type="match status" value="1"/>
</dbReference>
<comment type="caution">
    <text evidence="3">The sequence shown here is derived from an EMBL/GenBank/DDBJ whole genome shotgun (WGS) entry which is preliminary data.</text>
</comment>
<dbReference type="Proteomes" id="UP000652761">
    <property type="component" value="Unassembled WGS sequence"/>
</dbReference>
<reference evidence="3" key="1">
    <citation type="submission" date="2017-07" db="EMBL/GenBank/DDBJ databases">
        <title>Taro Niue Genome Assembly and Annotation.</title>
        <authorList>
            <person name="Atibalentja N."/>
            <person name="Keating K."/>
            <person name="Fields C.J."/>
        </authorList>
    </citation>
    <scope>NUCLEOTIDE SEQUENCE</scope>
    <source>
        <strain evidence="3">Niue_2</strain>
        <tissue evidence="3">Leaf</tissue>
    </source>
</reference>
<feature type="region of interest" description="Disordered" evidence="1">
    <location>
        <begin position="35"/>
        <end position="76"/>
    </location>
</feature>